<evidence type="ECO:0000313" key="8">
    <source>
        <dbReference type="Proteomes" id="UP001229421"/>
    </source>
</evidence>
<sequence>MEGKESEGGGWQEPRRRRRFSSKTTTSFFITRFPENYSWMQLQEVFQEHGRVCDVFVPNKKTRGGYVFSFVRFVGVQDVKELEGRLNAIILENRRISANVALYIRDGSNVRGVSHHKDQKNTTILERSRQQGGHTVPPLVPVSSGLSFKKMLIDGTRAEYRSIEVEAFHTKASRDWDLTPRSKNSVDFGDVEGEDSVGFEMSDLESFRDEEEEIGVNPPEEFNPTDVGASPVEDEQSGSVDVGSCSTCMGSRVGEPLGTTEKIFVKGLEGCVPDNMIVSEYGSLSINCGPDLVSKPTKAIHDNLKGPKEDVCGPSHVGPDLKNVSSLVSNEVPMVVPGAINNIDKVKEGVNEKGKKTQAMKNNISKGPLHSLKLKDTLWIPKSKSKTVLKGVSTIPKPAYGAGKEVIGTIHSGDGVGFTVGAQMAIGVGDKSVPL</sequence>
<evidence type="ECO:0000256" key="1">
    <source>
        <dbReference type="ARBA" id="ARBA00022664"/>
    </source>
</evidence>
<dbReference type="EMBL" id="JAUHHV010000008">
    <property type="protein sequence ID" value="KAK1416194.1"/>
    <property type="molecule type" value="Genomic_DNA"/>
</dbReference>
<proteinExistence type="predicted"/>
<dbReference type="SMART" id="SM00360">
    <property type="entry name" value="RRM"/>
    <property type="match status" value="1"/>
</dbReference>
<keyword evidence="8" id="KW-1185">Reference proteome</keyword>
<dbReference type="CDD" id="cd00590">
    <property type="entry name" value="RRM_SF"/>
    <property type="match status" value="1"/>
</dbReference>
<dbReference type="Pfam" id="PF00076">
    <property type="entry name" value="RRM_1"/>
    <property type="match status" value="1"/>
</dbReference>
<dbReference type="InterPro" id="IPR000504">
    <property type="entry name" value="RRM_dom"/>
</dbReference>
<comment type="caution">
    <text evidence="7">The sequence shown here is derived from an EMBL/GenBank/DDBJ whole genome shotgun (WGS) entry which is preliminary data.</text>
</comment>
<name>A0AAD8NP22_TARER</name>
<dbReference type="PROSITE" id="PS50102">
    <property type="entry name" value="RRM"/>
    <property type="match status" value="1"/>
</dbReference>
<dbReference type="Proteomes" id="UP001229421">
    <property type="component" value="Unassembled WGS sequence"/>
</dbReference>
<feature type="region of interest" description="Disordered" evidence="5">
    <location>
        <begin position="214"/>
        <end position="243"/>
    </location>
</feature>
<evidence type="ECO:0000256" key="2">
    <source>
        <dbReference type="ARBA" id="ARBA00022728"/>
    </source>
</evidence>
<dbReference type="PANTHER" id="PTHR23147">
    <property type="entry name" value="SERINE/ARGININE RICH SPLICING FACTOR"/>
    <property type="match status" value="1"/>
</dbReference>
<gene>
    <name evidence="7" type="ORF">QVD17_31983</name>
</gene>
<keyword evidence="3" id="KW-0508">mRNA splicing</keyword>
<dbReference type="AlphaFoldDB" id="A0AAD8NP22"/>
<protein>
    <recommendedName>
        <fullName evidence="6">RRM domain-containing protein</fullName>
    </recommendedName>
</protein>
<dbReference type="Gene3D" id="3.30.70.330">
    <property type="match status" value="1"/>
</dbReference>
<accession>A0AAD8NP22</accession>
<dbReference type="GO" id="GO:0005681">
    <property type="term" value="C:spliceosomal complex"/>
    <property type="evidence" value="ECO:0007669"/>
    <property type="project" value="UniProtKB-KW"/>
</dbReference>
<dbReference type="GO" id="GO:0008380">
    <property type="term" value="P:RNA splicing"/>
    <property type="evidence" value="ECO:0007669"/>
    <property type="project" value="UniProtKB-KW"/>
</dbReference>
<evidence type="ECO:0000256" key="3">
    <source>
        <dbReference type="ARBA" id="ARBA00023187"/>
    </source>
</evidence>
<dbReference type="SUPFAM" id="SSF54928">
    <property type="entry name" value="RNA-binding domain, RBD"/>
    <property type="match status" value="1"/>
</dbReference>
<dbReference type="InterPro" id="IPR035979">
    <property type="entry name" value="RBD_domain_sf"/>
</dbReference>
<feature type="domain" description="RRM" evidence="6">
    <location>
        <begin position="26"/>
        <end position="103"/>
    </location>
</feature>
<evidence type="ECO:0000259" key="6">
    <source>
        <dbReference type="PROSITE" id="PS50102"/>
    </source>
</evidence>
<evidence type="ECO:0000313" key="7">
    <source>
        <dbReference type="EMBL" id="KAK1416194.1"/>
    </source>
</evidence>
<evidence type="ECO:0000256" key="5">
    <source>
        <dbReference type="SAM" id="MobiDB-lite"/>
    </source>
</evidence>
<reference evidence="7" key="1">
    <citation type="journal article" date="2023" name="bioRxiv">
        <title>Improved chromosome-level genome assembly for marigold (Tagetes erecta).</title>
        <authorList>
            <person name="Jiang F."/>
            <person name="Yuan L."/>
            <person name="Wang S."/>
            <person name="Wang H."/>
            <person name="Xu D."/>
            <person name="Wang A."/>
            <person name="Fan W."/>
        </authorList>
    </citation>
    <scope>NUCLEOTIDE SEQUENCE</scope>
    <source>
        <strain evidence="7">WSJ</strain>
        <tissue evidence="7">Leaf</tissue>
    </source>
</reference>
<dbReference type="GO" id="GO:0006397">
    <property type="term" value="P:mRNA processing"/>
    <property type="evidence" value="ECO:0007669"/>
    <property type="project" value="UniProtKB-KW"/>
</dbReference>
<keyword evidence="4" id="KW-0694">RNA-binding</keyword>
<dbReference type="InterPro" id="IPR012677">
    <property type="entry name" value="Nucleotide-bd_a/b_plait_sf"/>
</dbReference>
<organism evidence="7 8">
    <name type="scientific">Tagetes erecta</name>
    <name type="common">African marigold</name>
    <dbReference type="NCBI Taxonomy" id="13708"/>
    <lineage>
        <taxon>Eukaryota</taxon>
        <taxon>Viridiplantae</taxon>
        <taxon>Streptophyta</taxon>
        <taxon>Embryophyta</taxon>
        <taxon>Tracheophyta</taxon>
        <taxon>Spermatophyta</taxon>
        <taxon>Magnoliopsida</taxon>
        <taxon>eudicotyledons</taxon>
        <taxon>Gunneridae</taxon>
        <taxon>Pentapetalae</taxon>
        <taxon>asterids</taxon>
        <taxon>campanulids</taxon>
        <taxon>Asterales</taxon>
        <taxon>Asteraceae</taxon>
        <taxon>Asteroideae</taxon>
        <taxon>Heliantheae alliance</taxon>
        <taxon>Tageteae</taxon>
        <taxon>Tagetes</taxon>
    </lineage>
</organism>
<dbReference type="GO" id="GO:0003723">
    <property type="term" value="F:RNA binding"/>
    <property type="evidence" value="ECO:0007669"/>
    <property type="project" value="UniProtKB-UniRule"/>
</dbReference>
<evidence type="ECO:0000256" key="4">
    <source>
        <dbReference type="PROSITE-ProRule" id="PRU00176"/>
    </source>
</evidence>
<keyword evidence="1" id="KW-0507">mRNA processing</keyword>
<keyword evidence="2" id="KW-0747">Spliceosome</keyword>
<dbReference type="InterPro" id="IPR050907">
    <property type="entry name" value="SRSF"/>
</dbReference>